<evidence type="ECO:0000313" key="1">
    <source>
        <dbReference type="EMBL" id="ACJ16872.1"/>
    </source>
</evidence>
<dbReference type="PATRIC" id="fig|523850.10.peg.1393"/>
<sequence>MPKEYRDKVNSLLEKIESCGLEIPEFSPGRTPTQAFSQFLINKRQGDWAERIVLNAINETFDDIIAVRYGRSEDIIAGEEGFEEFYAEYQRELSEIGKRPDILIFYKDEYFKLRSLYSLHGNKYDISMQSRDKLDKIVPHAIAGLEVRSSSFLVDKHRTYIETEIQKLLEEALKLVQTIRERKLSSLPSPWKKWIAHINSINDLRYALAEIPRLSQTRDAKIQEFMDTIKMIKTKYDALSSKQLSFTPKVEDLAVIKQWINTYGVPHYYVQVFFDRIYAISFTRILEIVSNGLQQIKRRPLPKMVKSEKFKIDRQPKNQFKITIYLDINEGVHIGDVCEGEYCPTDENHLPELAGKYTVLNDGRVIVAVDFVGGYAKIYEDRFLSLIGLRNNDG</sequence>
<name>B6YXQ9_THEON</name>
<proteinExistence type="predicted"/>
<dbReference type="InterPro" id="IPR019054">
    <property type="entry name" value="Restrct_endonuc_II_AccI"/>
</dbReference>
<dbReference type="GeneID" id="7018413"/>
<reference evidence="1 2" key="1">
    <citation type="journal article" date="2008" name="J. Bacteriol.">
        <title>The complete genome sequence of Thermococcus onnurineus NA1 reveals a mixed heterotrophic and carboxydotrophic metabolism.</title>
        <authorList>
            <person name="Lee H.S."/>
            <person name="Kang S.G."/>
            <person name="Bae S.S."/>
            <person name="Lim J.K."/>
            <person name="Cho Y."/>
            <person name="Kim Y.J."/>
            <person name="Jeon J.H."/>
            <person name="Cha S.S."/>
            <person name="Kwon K.K."/>
            <person name="Kim H.T."/>
            <person name="Park C.J."/>
            <person name="Lee H.W."/>
            <person name="Kim S.I."/>
            <person name="Chun J."/>
            <person name="Colwell R.R."/>
            <person name="Kim S.J."/>
            <person name="Lee J.H."/>
        </authorList>
    </citation>
    <scope>NUCLEOTIDE SEQUENCE [LARGE SCALE GENOMIC DNA]</scope>
    <source>
        <strain evidence="1 2">NA1</strain>
    </source>
</reference>
<dbReference type="AlphaFoldDB" id="B6YXQ9"/>
<organism evidence="1 2">
    <name type="scientific">Thermococcus onnurineus (strain NA1)</name>
    <dbReference type="NCBI Taxonomy" id="523850"/>
    <lineage>
        <taxon>Archaea</taxon>
        <taxon>Methanobacteriati</taxon>
        <taxon>Methanobacteriota</taxon>
        <taxon>Thermococci</taxon>
        <taxon>Thermococcales</taxon>
        <taxon>Thermococcaceae</taxon>
        <taxon>Thermococcus</taxon>
    </lineage>
</organism>
<dbReference type="KEGG" id="ton:TON_1382"/>
<accession>B6YXQ9</accession>
<gene>
    <name evidence="1" type="ordered locus">TON_1382</name>
</gene>
<dbReference type="EMBL" id="CP000855">
    <property type="protein sequence ID" value="ACJ16872.1"/>
    <property type="molecule type" value="Genomic_DNA"/>
</dbReference>
<dbReference type="HOGENOM" id="CLU_064502_0_0_2"/>
<dbReference type="Proteomes" id="UP000002727">
    <property type="component" value="Chromosome"/>
</dbReference>
<dbReference type="Pfam" id="PF09545">
    <property type="entry name" value="RE_AccI"/>
    <property type="match status" value="1"/>
</dbReference>
<evidence type="ECO:0000313" key="2">
    <source>
        <dbReference type="Proteomes" id="UP000002727"/>
    </source>
</evidence>
<keyword evidence="2" id="KW-1185">Reference proteome</keyword>
<dbReference type="REBASE" id="19214">
    <property type="entry name" value="TonNAORF1383P"/>
</dbReference>
<dbReference type="RefSeq" id="WP_012572344.1">
    <property type="nucleotide sequence ID" value="NC_011529.1"/>
</dbReference>
<protein>
    <submittedName>
        <fullName evidence="1">Type II restriction enzyme AccI</fullName>
    </submittedName>
</protein>